<dbReference type="AlphaFoldDB" id="A0A1F5E545"/>
<gene>
    <name evidence="2" type="ORF">A2215_03665</name>
</gene>
<dbReference type="Pfam" id="PF13701">
    <property type="entry name" value="DDE_Tnp_1_4"/>
    <property type="match status" value="1"/>
</dbReference>
<evidence type="ECO:0000313" key="2">
    <source>
        <dbReference type="EMBL" id="OGD62519.1"/>
    </source>
</evidence>
<comment type="caution">
    <text evidence="2">The sequence shown here is derived from an EMBL/GenBank/DDBJ whole genome shotgun (WGS) entry which is preliminary data.</text>
</comment>
<proteinExistence type="predicted"/>
<name>A0A1F5E545_9BACT</name>
<evidence type="ECO:0000259" key="1">
    <source>
        <dbReference type="Pfam" id="PF13701"/>
    </source>
</evidence>
<dbReference type="InterPro" id="IPR047960">
    <property type="entry name" value="Transpos_IS1380"/>
</dbReference>
<dbReference type="Proteomes" id="UP000178583">
    <property type="component" value="Unassembled WGS sequence"/>
</dbReference>
<feature type="domain" description="Transposase DDE" evidence="1">
    <location>
        <begin position="7"/>
        <end position="410"/>
    </location>
</feature>
<dbReference type="InterPro" id="IPR025668">
    <property type="entry name" value="Tnp_DDE_dom"/>
</dbReference>
<sequence>MEKSDSSLTSFAGLPLIADLAHSCGLIKQLNAINGLWERRRDYSTADHVMSLALTLIAGGERLDDTRLLKNDAVVSELCIASVPSANTAGVFLKRFSHRTIAALARAALVPAAFMLKRLKTATIDIDSSLIESDKEDAAFTYKKFSGYNPMLAWCPEAEMFLACLFRNGNASPQSHILETLKYCREQFNGDTHLRLRSDSAGYQLKIMDYCVAQGIDFTITADLDTSVRDVIAEIPKKDWRLMIKDGETILFAETVHAPGVTNLRKKLPAFRLIVTRKLSCQLELFKNLFVDHAIISNFPAECSTEDVLKHHNARGNAEKAIEELKNGFALAKLPCGELAANAAYAQICVLAYNLVSLFKRAALPADWVSYRIKNLRFRLLCGAALVVKHARNTIIKLHRNFIFFDVFDRARWAVLSPELFGT</sequence>
<protein>
    <recommendedName>
        <fullName evidence="1">Transposase DDE domain-containing protein</fullName>
    </recommendedName>
</protein>
<accession>A0A1F5E545</accession>
<dbReference type="EMBL" id="MEZY01000049">
    <property type="protein sequence ID" value="OGD62519.1"/>
    <property type="molecule type" value="Genomic_DNA"/>
</dbReference>
<evidence type="ECO:0000313" key="3">
    <source>
        <dbReference type="Proteomes" id="UP000178583"/>
    </source>
</evidence>
<dbReference type="NCBIfam" id="NF033539">
    <property type="entry name" value="transpos_IS1380"/>
    <property type="match status" value="1"/>
</dbReference>
<organism evidence="2 3">
    <name type="scientific">Candidatus Berkelbacteria bacterium RIFOXYA2_FULL_43_10</name>
    <dbReference type="NCBI Taxonomy" id="1797472"/>
    <lineage>
        <taxon>Bacteria</taxon>
        <taxon>Candidatus Berkelbacteria</taxon>
    </lineage>
</organism>
<dbReference type="STRING" id="1797472.A2215_03665"/>
<reference evidence="2 3" key="1">
    <citation type="journal article" date="2016" name="Nat. Commun.">
        <title>Thousands of microbial genomes shed light on interconnected biogeochemical processes in an aquifer system.</title>
        <authorList>
            <person name="Anantharaman K."/>
            <person name="Brown C.T."/>
            <person name="Hug L.A."/>
            <person name="Sharon I."/>
            <person name="Castelle C.J."/>
            <person name="Probst A.J."/>
            <person name="Thomas B.C."/>
            <person name="Singh A."/>
            <person name="Wilkins M.J."/>
            <person name="Karaoz U."/>
            <person name="Brodie E.L."/>
            <person name="Williams K.H."/>
            <person name="Hubbard S.S."/>
            <person name="Banfield J.F."/>
        </authorList>
    </citation>
    <scope>NUCLEOTIDE SEQUENCE [LARGE SCALE GENOMIC DNA]</scope>
</reference>